<reference evidence="2" key="1">
    <citation type="submission" date="2024-06" db="EMBL/GenBank/DDBJ databases">
        <authorList>
            <person name="Li S."/>
        </authorList>
    </citation>
    <scope>NUCLEOTIDE SEQUENCE</scope>
    <source>
        <strain evidence="2">SR10</strain>
    </source>
</reference>
<protein>
    <submittedName>
        <fullName evidence="2">Uncharacterized protein</fullName>
    </submittedName>
</protein>
<sequence length="140" mass="15920">MHPELAHKSNHPIKPTQKTEKARTHGSPLLTFQQWTQTLEESEYWFPDDCSAYRFAANAGIPMQFMELAEEAFISKYRGSTKRYRDWRQVFRNAIEGDWLRLWRVDQASGAYVLTTAGIQLDTALRTADARAAAKAAAAA</sequence>
<name>A0AAU8MYM6_9GAMM</name>
<dbReference type="AlphaFoldDB" id="A0AAU8MYM6"/>
<dbReference type="RefSeq" id="WP_363800964.1">
    <property type="nucleotide sequence ID" value="NZ_CP159925.1"/>
</dbReference>
<accession>A0AAU8MYM6</accession>
<dbReference type="EMBL" id="CP159925">
    <property type="protein sequence ID" value="XCO77593.1"/>
    <property type="molecule type" value="Genomic_DNA"/>
</dbReference>
<feature type="region of interest" description="Disordered" evidence="1">
    <location>
        <begin position="1"/>
        <end position="25"/>
    </location>
</feature>
<proteinExistence type="predicted"/>
<evidence type="ECO:0000256" key="1">
    <source>
        <dbReference type="SAM" id="MobiDB-lite"/>
    </source>
</evidence>
<gene>
    <name evidence="2" type="ORF">ABU614_21990</name>
</gene>
<evidence type="ECO:0000313" key="2">
    <source>
        <dbReference type="EMBL" id="XCO77593.1"/>
    </source>
</evidence>
<organism evidence="2">
    <name type="scientific">Lysobacter firmicutimachus</name>
    <dbReference type="NCBI Taxonomy" id="1792846"/>
    <lineage>
        <taxon>Bacteria</taxon>
        <taxon>Pseudomonadati</taxon>
        <taxon>Pseudomonadota</taxon>
        <taxon>Gammaproteobacteria</taxon>
        <taxon>Lysobacterales</taxon>
        <taxon>Lysobacteraceae</taxon>
        <taxon>Lysobacter</taxon>
    </lineage>
</organism>